<reference evidence="1 2" key="2">
    <citation type="journal article" date="2008" name="Science">
        <title>Environmental genomics reveals a single-species ecosystem deep within Earth.</title>
        <authorList>
            <person name="Chivian D."/>
            <person name="Brodie E.L."/>
            <person name="Alm E.J."/>
            <person name="Culley D.E."/>
            <person name="Dehal P.S."/>
            <person name="Desantis T.Z."/>
            <person name="Gihring T.M."/>
            <person name="Lapidus A."/>
            <person name="Lin L.H."/>
            <person name="Lowry S.R."/>
            <person name="Moser D.P."/>
            <person name="Richardson P.M."/>
            <person name="Southam G."/>
            <person name="Wanger G."/>
            <person name="Pratt L.M."/>
            <person name="Andersen G.L."/>
            <person name="Hazen T.C."/>
            <person name="Brockman F.J."/>
            <person name="Arkin A.P."/>
            <person name="Onstott T.C."/>
        </authorList>
    </citation>
    <scope>NUCLEOTIDE SEQUENCE [LARGE SCALE GENOMIC DNA]</scope>
    <source>
        <strain evidence="1 2">MP104C</strain>
    </source>
</reference>
<evidence type="ECO:0000313" key="2">
    <source>
        <dbReference type="Proteomes" id="UP000008544"/>
    </source>
</evidence>
<organism evidence="1 2">
    <name type="scientific">Desulforudis audaxviator (strain MP104C)</name>
    <dbReference type="NCBI Taxonomy" id="477974"/>
    <lineage>
        <taxon>Bacteria</taxon>
        <taxon>Bacillati</taxon>
        <taxon>Bacillota</taxon>
        <taxon>Clostridia</taxon>
        <taxon>Thermoanaerobacterales</taxon>
        <taxon>Candidatus Desulforudaceae</taxon>
        <taxon>Candidatus Desulforudis</taxon>
    </lineage>
</organism>
<dbReference type="eggNOG" id="ENOG503493G">
    <property type="taxonomic scope" value="Bacteria"/>
</dbReference>
<dbReference type="HOGENOM" id="CLU_2299782_0_0_9"/>
<protein>
    <submittedName>
        <fullName evidence="1">Uncharacterized protein</fullName>
    </submittedName>
</protein>
<dbReference type="Proteomes" id="UP000008544">
    <property type="component" value="Chromosome"/>
</dbReference>
<dbReference type="OrthoDB" id="2111713at2"/>
<proteinExistence type="predicted"/>
<gene>
    <name evidence="1" type="ordered locus">Daud_1797</name>
</gene>
<dbReference type="EMBL" id="CP000860">
    <property type="protein sequence ID" value="ACA60293.1"/>
    <property type="molecule type" value="Genomic_DNA"/>
</dbReference>
<sequence length="104" mass="12255">MDWEKVLREADELARQLRRAGVDLNEAVNEAEKALTFYLYKNCNEEAMRRYLSTMATNPPPRSKKTQRYYCAIRDLWEGWRTDLSGRDKARAWGWAVRLAKVGK</sequence>
<reference evidence="2" key="1">
    <citation type="submission" date="2007-10" db="EMBL/GenBank/DDBJ databases">
        <title>Complete sequence of chromosome of Desulforudis audaxviator MP104C.</title>
        <authorList>
            <person name="Copeland A."/>
            <person name="Lucas S."/>
            <person name="Lapidus A."/>
            <person name="Barry K."/>
            <person name="Glavina del Rio T."/>
            <person name="Dalin E."/>
            <person name="Tice H."/>
            <person name="Bruce D."/>
            <person name="Pitluck S."/>
            <person name="Lowry S.R."/>
            <person name="Larimer F."/>
            <person name="Land M.L."/>
            <person name="Hauser L."/>
            <person name="Kyrpides N."/>
            <person name="Ivanova N.N."/>
            <person name="Richardson P."/>
        </authorList>
    </citation>
    <scope>NUCLEOTIDE SEQUENCE [LARGE SCALE GENOMIC DNA]</scope>
    <source>
        <strain evidence="2">MP104C</strain>
    </source>
</reference>
<name>B1I5I5_DESAP</name>
<accession>B1I5I5</accession>
<dbReference type="STRING" id="477974.Daud_1797"/>
<dbReference type="KEGG" id="dau:Daud_1797"/>
<evidence type="ECO:0000313" key="1">
    <source>
        <dbReference type="EMBL" id="ACA60293.1"/>
    </source>
</evidence>
<keyword evidence="2" id="KW-1185">Reference proteome</keyword>
<dbReference type="AlphaFoldDB" id="B1I5I5"/>
<dbReference type="RefSeq" id="WP_012302872.1">
    <property type="nucleotide sequence ID" value="NC_010424.1"/>
</dbReference>